<evidence type="ECO:0000256" key="1">
    <source>
        <dbReference type="ARBA" id="ARBA00005541"/>
    </source>
</evidence>
<protein>
    <submittedName>
        <fullName evidence="3">Uncharacterized protein YaaN involved in tellurite resistance</fullName>
    </submittedName>
</protein>
<dbReference type="RefSeq" id="WP_205307071.1">
    <property type="nucleotide sequence ID" value="NZ_BAAAVF010000009.1"/>
</dbReference>
<evidence type="ECO:0000313" key="4">
    <source>
        <dbReference type="Proteomes" id="UP000698059"/>
    </source>
</evidence>
<accession>A0ABS2LF79</accession>
<reference evidence="3 4" key="1">
    <citation type="submission" date="2021-01" db="EMBL/GenBank/DDBJ databases">
        <title>Sequencing the genomes of 1000 actinobacteria strains.</title>
        <authorList>
            <person name="Klenk H.-P."/>
        </authorList>
    </citation>
    <scope>NUCLEOTIDE SEQUENCE [LARGE SCALE GENOMIC DNA]</scope>
    <source>
        <strain evidence="3 4">DSM 46000</strain>
    </source>
</reference>
<dbReference type="Proteomes" id="UP000698059">
    <property type="component" value="Unassembled WGS sequence"/>
</dbReference>
<comment type="caution">
    <text evidence="3">The sequence shown here is derived from an EMBL/GenBank/DDBJ whole genome shotgun (WGS) entry which is preliminary data.</text>
</comment>
<dbReference type="EMBL" id="JAFBBO010000001">
    <property type="protein sequence ID" value="MBM7479081.1"/>
    <property type="molecule type" value="Genomic_DNA"/>
</dbReference>
<feature type="compositionally biased region" description="Low complexity" evidence="2">
    <location>
        <begin position="316"/>
        <end position="334"/>
    </location>
</feature>
<comment type="similarity">
    <text evidence="1">Belongs to the TelA family.</text>
</comment>
<dbReference type="Pfam" id="PF05816">
    <property type="entry name" value="TelA"/>
    <property type="match status" value="1"/>
</dbReference>
<gene>
    <name evidence="3" type="ORF">JOD49_002001</name>
</gene>
<feature type="region of interest" description="Disordered" evidence="2">
    <location>
        <begin position="385"/>
        <end position="405"/>
    </location>
</feature>
<feature type="region of interest" description="Disordered" evidence="2">
    <location>
        <begin position="316"/>
        <end position="354"/>
    </location>
</feature>
<organism evidence="3 4">
    <name type="scientific">Oerskovia jenensis</name>
    <dbReference type="NCBI Taxonomy" id="162169"/>
    <lineage>
        <taxon>Bacteria</taxon>
        <taxon>Bacillati</taxon>
        <taxon>Actinomycetota</taxon>
        <taxon>Actinomycetes</taxon>
        <taxon>Micrococcales</taxon>
        <taxon>Cellulomonadaceae</taxon>
        <taxon>Oerskovia</taxon>
    </lineage>
</organism>
<dbReference type="PANTHER" id="PTHR38432">
    <property type="entry name" value="TELA-LIKE PROTEIN SAOUHSC_01408"/>
    <property type="match status" value="1"/>
</dbReference>
<dbReference type="InterPro" id="IPR008863">
    <property type="entry name" value="Toxic_anion-R_TelA"/>
</dbReference>
<keyword evidence="4" id="KW-1185">Reference proteome</keyword>
<evidence type="ECO:0000313" key="3">
    <source>
        <dbReference type="EMBL" id="MBM7479081.1"/>
    </source>
</evidence>
<dbReference type="PANTHER" id="PTHR38432:SF1">
    <property type="entry name" value="TELA-LIKE PROTEIN SAOUHSC_01408"/>
    <property type="match status" value="1"/>
</dbReference>
<evidence type="ECO:0000256" key="2">
    <source>
        <dbReference type="SAM" id="MobiDB-lite"/>
    </source>
</evidence>
<sequence length="405" mass="42194">MDTTRADIPSSGARPVHQGAALLSPDDVTTHLAEQLASHEATAQADLVRRARAFVDDLFALQVGSPAFGRKAETIAVLGVKRTRAAQAAIEHLLDRSPHARGPEGDVHGAIAALRGVAARLDPARVDFSPRRSLRSRLSGLIGVDTYFARYVAAQGDLDDIVRALQAGQDAARKRSAAIEVDRRRASEALDALGDLQRELAALDAEVVDRLSHLDASGAAVSADAVRSSVLEPVRRRQQDVMTQVAVALQARLALEVVRANDRELVRGAETARATTLAVLESAVTATRALGLQTLVLDRLTTVRSAVLGVGASVGSAGAGAGPVAPSSAGSGRSEAVGQAASTGSTPAGEPSVPEVDALRAAFGRLVTDMDRLDAFTSQAQAAAARSHEQVLAQDERRRRAASAA</sequence>
<feature type="compositionally biased region" description="Basic and acidic residues" evidence="2">
    <location>
        <begin position="386"/>
        <end position="398"/>
    </location>
</feature>
<name>A0ABS2LF79_9CELL</name>
<proteinExistence type="inferred from homology"/>